<reference evidence="4" key="1">
    <citation type="submission" date="2021-09" db="EMBL/GenBank/DDBJ databases">
        <authorList>
            <consortium name="AG Swart"/>
            <person name="Singh M."/>
            <person name="Singh A."/>
            <person name="Seah K."/>
            <person name="Emmerich C."/>
        </authorList>
    </citation>
    <scope>NUCLEOTIDE SEQUENCE</scope>
    <source>
        <strain evidence="4">ATCC30299</strain>
    </source>
</reference>
<dbReference type="GO" id="GO:0005634">
    <property type="term" value="C:nucleus"/>
    <property type="evidence" value="ECO:0007669"/>
    <property type="project" value="TreeGrafter"/>
</dbReference>
<dbReference type="InterPro" id="IPR050374">
    <property type="entry name" value="RRT5_SRSF_SR"/>
</dbReference>
<comment type="caution">
    <text evidence="4">The sequence shown here is derived from an EMBL/GenBank/DDBJ whole genome shotgun (WGS) entry which is preliminary data.</text>
</comment>
<proteinExistence type="predicted"/>
<dbReference type="InterPro" id="IPR003954">
    <property type="entry name" value="RRM_euk-type"/>
</dbReference>
<feature type="domain" description="RRM" evidence="3">
    <location>
        <begin position="12"/>
        <end position="89"/>
    </location>
</feature>
<dbReference type="GO" id="GO:1990904">
    <property type="term" value="C:ribonucleoprotein complex"/>
    <property type="evidence" value="ECO:0007669"/>
    <property type="project" value="TreeGrafter"/>
</dbReference>
<name>A0AAU9J2F4_9CILI</name>
<evidence type="ECO:0000256" key="1">
    <source>
        <dbReference type="ARBA" id="ARBA00022884"/>
    </source>
</evidence>
<gene>
    <name evidence="4" type="ORF">BSTOLATCC_MIC25165</name>
</gene>
<dbReference type="InterPro" id="IPR000504">
    <property type="entry name" value="RRM_dom"/>
</dbReference>
<organism evidence="4 5">
    <name type="scientific">Blepharisma stoltei</name>
    <dbReference type="NCBI Taxonomy" id="1481888"/>
    <lineage>
        <taxon>Eukaryota</taxon>
        <taxon>Sar</taxon>
        <taxon>Alveolata</taxon>
        <taxon>Ciliophora</taxon>
        <taxon>Postciliodesmatophora</taxon>
        <taxon>Heterotrichea</taxon>
        <taxon>Heterotrichida</taxon>
        <taxon>Blepharismidae</taxon>
        <taxon>Blepharisma</taxon>
    </lineage>
</organism>
<dbReference type="GO" id="GO:0005737">
    <property type="term" value="C:cytoplasm"/>
    <property type="evidence" value="ECO:0007669"/>
    <property type="project" value="TreeGrafter"/>
</dbReference>
<dbReference type="SMART" id="SM00361">
    <property type="entry name" value="RRM_1"/>
    <property type="match status" value="2"/>
</dbReference>
<dbReference type="InterPro" id="IPR035979">
    <property type="entry name" value="RBD_domain_sf"/>
</dbReference>
<evidence type="ECO:0000313" key="5">
    <source>
        <dbReference type="Proteomes" id="UP001162131"/>
    </source>
</evidence>
<evidence type="ECO:0000256" key="2">
    <source>
        <dbReference type="PROSITE-ProRule" id="PRU00176"/>
    </source>
</evidence>
<evidence type="ECO:0000313" key="4">
    <source>
        <dbReference type="EMBL" id="CAG9319921.1"/>
    </source>
</evidence>
<dbReference type="CDD" id="cd00590">
    <property type="entry name" value="RRM_SF"/>
    <property type="match status" value="2"/>
</dbReference>
<feature type="domain" description="RRM" evidence="3">
    <location>
        <begin position="100"/>
        <end position="177"/>
    </location>
</feature>
<dbReference type="Pfam" id="PF00076">
    <property type="entry name" value="RRM_1"/>
    <property type="match status" value="2"/>
</dbReference>
<dbReference type="SUPFAM" id="SSF54928">
    <property type="entry name" value="RNA-binding domain, RBD"/>
    <property type="match status" value="2"/>
</dbReference>
<dbReference type="Proteomes" id="UP001162131">
    <property type="component" value="Unassembled WGS sequence"/>
</dbReference>
<dbReference type="Gene3D" id="3.30.70.330">
    <property type="match status" value="2"/>
</dbReference>
<dbReference type="SMART" id="SM00360">
    <property type="entry name" value="RRM"/>
    <property type="match status" value="2"/>
</dbReference>
<keyword evidence="1 2" id="KW-0694">RNA-binding</keyword>
<dbReference type="EMBL" id="CAJZBQ010000024">
    <property type="protein sequence ID" value="CAG9319921.1"/>
    <property type="molecule type" value="Genomic_DNA"/>
</dbReference>
<dbReference type="InterPro" id="IPR012677">
    <property type="entry name" value="Nucleotide-bd_a/b_plait_sf"/>
</dbReference>
<dbReference type="PROSITE" id="PS50102">
    <property type="entry name" value="RRM"/>
    <property type="match status" value="2"/>
</dbReference>
<sequence>MPHDRSRRIDNKRVFVGNFDEKVEWKDLKRHMESAGEVTRVDIIKSNDGKSKGCAIVAYASALEAQRALQQLDNTLFNGTSIKVREDQVARRSRSPRKKNQIYIKNLPYFVTWQQLKEVFNNFGEIVRVDIPIDTNKRSKGYGFITFQTDEQAQRAIESMNNAEFNGRKIMVKLAQSKN</sequence>
<dbReference type="GO" id="GO:0003729">
    <property type="term" value="F:mRNA binding"/>
    <property type="evidence" value="ECO:0007669"/>
    <property type="project" value="TreeGrafter"/>
</dbReference>
<protein>
    <recommendedName>
        <fullName evidence="3">RRM domain-containing protein</fullName>
    </recommendedName>
</protein>
<evidence type="ECO:0000259" key="3">
    <source>
        <dbReference type="PROSITE" id="PS50102"/>
    </source>
</evidence>
<dbReference type="AlphaFoldDB" id="A0AAU9J2F4"/>
<dbReference type="PANTHER" id="PTHR23003">
    <property type="entry name" value="RNA RECOGNITION MOTIF RRM DOMAIN CONTAINING PROTEIN"/>
    <property type="match status" value="1"/>
</dbReference>
<dbReference type="PANTHER" id="PTHR23003:SF58">
    <property type="entry name" value="RNA-BINDING PROTEIN 19-LIKE PROTEIN-RELATED"/>
    <property type="match status" value="1"/>
</dbReference>
<accession>A0AAU9J2F4</accession>
<keyword evidence="5" id="KW-1185">Reference proteome</keyword>